<dbReference type="GO" id="GO:0005524">
    <property type="term" value="F:ATP binding"/>
    <property type="evidence" value="ECO:0007669"/>
    <property type="project" value="InterPro"/>
</dbReference>
<keyword evidence="2" id="KW-0813">Transport</keyword>
<evidence type="ECO:0000256" key="3">
    <source>
        <dbReference type="ARBA" id="ARBA00022475"/>
    </source>
</evidence>
<dbReference type="EMBL" id="UINC01095342">
    <property type="protein sequence ID" value="SVC51348.1"/>
    <property type="molecule type" value="Genomic_DNA"/>
</dbReference>
<dbReference type="InterPro" id="IPR050388">
    <property type="entry name" value="ABC_Ni/Peptide_Import"/>
</dbReference>
<dbReference type="GO" id="GO:0016887">
    <property type="term" value="F:ATP hydrolysis activity"/>
    <property type="evidence" value="ECO:0007669"/>
    <property type="project" value="InterPro"/>
</dbReference>
<keyword evidence="3" id="KW-1003">Cell membrane</keyword>
<gene>
    <name evidence="6" type="ORF">METZ01_LOCUS304202</name>
</gene>
<evidence type="ECO:0000256" key="1">
    <source>
        <dbReference type="ARBA" id="ARBA00004370"/>
    </source>
</evidence>
<dbReference type="GO" id="GO:0016020">
    <property type="term" value="C:membrane"/>
    <property type="evidence" value="ECO:0007669"/>
    <property type="project" value="UniProtKB-SubCell"/>
</dbReference>
<dbReference type="AlphaFoldDB" id="A0A382MSG7"/>
<evidence type="ECO:0000256" key="2">
    <source>
        <dbReference type="ARBA" id="ARBA00022448"/>
    </source>
</evidence>
<comment type="subcellular location">
    <subcellularLocation>
        <location evidence="1">Membrane</location>
    </subcellularLocation>
</comment>
<dbReference type="InterPro" id="IPR003439">
    <property type="entry name" value="ABC_transporter-like_ATP-bd"/>
</dbReference>
<protein>
    <recommendedName>
        <fullName evidence="5">ABC transporter domain-containing protein</fullName>
    </recommendedName>
</protein>
<feature type="domain" description="ABC transporter" evidence="5">
    <location>
        <begin position="25"/>
        <end position="49"/>
    </location>
</feature>
<evidence type="ECO:0000313" key="6">
    <source>
        <dbReference type="EMBL" id="SVC51348.1"/>
    </source>
</evidence>
<feature type="non-terminal residue" evidence="6">
    <location>
        <position position="53"/>
    </location>
</feature>
<dbReference type="SUPFAM" id="SSF52540">
    <property type="entry name" value="P-loop containing nucleoside triphosphate hydrolases"/>
    <property type="match status" value="1"/>
</dbReference>
<dbReference type="InterPro" id="IPR027417">
    <property type="entry name" value="P-loop_NTPase"/>
</dbReference>
<dbReference type="Pfam" id="PF00005">
    <property type="entry name" value="ABC_tran"/>
    <property type="match status" value="1"/>
</dbReference>
<dbReference type="Gene3D" id="3.40.50.300">
    <property type="entry name" value="P-loop containing nucleotide triphosphate hydrolases"/>
    <property type="match status" value="1"/>
</dbReference>
<reference evidence="6" key="1">
    <citation type="submission" date="2018-05" db="EMBL/GenBank/DDBJ databases">
        <authorList>
            <person name="Lanie J.A."/>
            <person name="Ng W.-L."/>
            <person name="Kazmierczak K.M."/>
            <person name="Andrzejewski T.M."/>
            <person name="Davidsen T.M."/>
            <person name="Wayne K.J."/>
            <person name="Tettelin H."/>
            <person name="Glass J.I."/>
            <person name="Rusch D."/>
            <person name="Podicherti R."/>
            <person name="Tsui H.-C.T."/>
            <person name="Winkler M.E."/>
        </authorList>
    </citation>
    <scope>NUCLEOTIDE SEQUENCE</scope>
</reference>
<keyword evidence="4" id="KW-0472">Membrane</keyword>
<evidence type="ECO:0000259" key="5">
    <source>
        <dbReference type="Pfam" id="PF00005"/>
    </source>
</evidence>
<dbReference type="PANTHER" id="PTHR43297">
    <property type="entry name" value="OLIGOPEPTIDE TRANSPORT ATP-BINDING PROTEIN APPD"/>
    <property type="match status" value="1"/>
</dbReference>
<organism evidence="6">
    <name type="scientific">marine metagenome</name>
    <dbReference type="NCBI Taxonomy" id="408172"/>
    <lineage>
        <taxon>unclassified sequences</taxon>
        <taxon>metagenomes</taxon>
        <taxon>ecological metagenomes</taxon>
    </lineage>
</organism>
<dbReference type="PANTHER" id="PTHR43297:SF2">
    <property type="entry name" value="DIPEPTIDE TRANSPORT ATP-BINDING PROTEIN DPPD"/>
    <property type="match status" value="1"/>
</dbReference>
<sequence>MEKLIEIIDLKTYFRTEAGIAKAVDGVSFDIFKGEVLGIVGESGSGKSVTSLS</sequence>
<name>A0A382MSG7_9ZZZZ</name>
<evidence type="ECO:0000256" key="4">
    <source>
        <dbReference type="ARBA" id="ARBA00023136"/>
    </source>
</evidence>
<proteinExistence type="predicted"/>
<accession>A0A382MSG7</accession>